<reference evidence="1 2" key="1">
    <citation type="journal article" date="2013" name="Stand. Genomic Sci.">
        <title>Genome sequence of the reddish-pigmented Rubellimicrobium thermophilum type strain (DSM 16684(T)), a member of the Roseobacter clade.</title>
        <authorList>
            <person name="Fiebig A."/>
            <person name="Riedel T."/>
            <person name="Gronow S."/>
            <person name="Petersen J."/>
            <person name="Klenk H.P."/>
            <person name="Goker M."/>
        </authorList>
    </citation>
    <scope>NUCLEOTIDE SEQUENCE [LARGE SCALE GENOMIC DNA]</scope>
    <source>
        <strain evidence="1 2">DSM 16684</strain>
    </source>
</reference>
<evidence type="ECO:0000313" key="2">
    <source>
        <dbReference type="Proteomes" id="UP000015346"/>
    </source>
</evidence>
<dbReference type="RefSeq" id="WP_021096477.1">
    <property type="nucleotide sequence ID" value="NZ_KE557320.1"/>
</dbReference>
<dbReference type="STRING" id="1123069.ruthe_00366"/>
<dbReference type="Proteomes" id="UP000015346">
    <property type="component" value="Unassembled WGS sequence"/>
</dbReference>
<dbReference type="EMBL" id="AOLV01000005">
    <property type="protein sequence ID" value="EPX87660.1"/>
    <property type="molecule type" value="Genomic_DNA"/>
</dbReference>
<accession>S9SC24</accession>
<comment type="caution">
    <text evidence="1">The sequence shown here is derived from an EMBL/GenBank/DDBJ whole genome shotgun (WGS) entry which is preliminary data.</text>
</comment>
<dbReference type="AlphaFoldDB" id="S9SC24"/>
<keyword evidence="2" id="KW-1185">Reference proteome</keyword>
<dbReference type="HOGENOM" id="CLU_2208135_0_0_5"/>
<gene>
    <name evidence="1" type="ORF">ruthe_00366</name>
</gene>
<proteinExistence type="predicted"/>
<organism evidence="1 2">
    <name type="scientific">Rubellimicrobium thermophilum DSM 16684</name>
    <dbReference type="NCBI Taxonomy" id="1123069"/>
    <lineage>
        <taxon>Bacteria</taxon>
        <taxon>Pseudomonadati</taxon>
        <taxon>Pseudomonadota</taxon>
        <taxon>Alphaproteobacteria</taxon>
        <taxon>Rhodobacterales</taxon>
        <taxon>Roseobacteraceae</taxon>
        <taxon>Rubellimicrobium</taxon>
    </lineage>
</organism>
<protein>
    <submittedName>
        <fullName evidence="1">Uncharacterized protein</fullName>
    </submittedName>
</protein>
<dbReference type="OrthoDB" id="7871110at2"/>
<evidence type="ECO:0000313" key="1">
    <source>
        <dbReference type="EMBL" id="EPX87660.1"/>
    </source>
</evidence>
<sequence length="107" mass="11104">MVFVFLPRRPRERPAPPGDSLRLSGGVEVRADSMGSGVWHLRAPVVEADLATGLLTAPQGIEGQAPWGSLAAGAMGVRRDSAEGPSRLVFTGGVQLLYDPKPAADGG</sequence>
<name>S9SC24_9RHOB</name>